<organism evidence="2 3">
    <name type="scientific">Profundibacter amoris</name>
    <dbReference type="NCBI Taxonomy" id="2171755"/>
    <lineage>
        <taxon>Bacteria</taxon>
        <taxon>Pseudomonadati</taxon>
        <taxon>Pseudomonadota</taxon>
        <taxon>Alphaproteobacteria</taxon>
        <taxon>Rhodobacterales</taxon>
        <taxon>Paracoccaceae</taxon>
        <taxon>Profundibacter</taxon>
    </lineage>
</organism>
<dbReference type="Proteomes" id="UP000261704">
    <property type="component" value="Chromosome"/>
</dbReference>
<dbReference type="AlphaFoldDB" id="A0A347UDA5"/>
<evidence type="ECO:0000313" key="3">
    <source>
        <dbReference type="Proteomes" id="UP000261704"/>
    </source>
</evidence>
<accession>A0A347UDA5</accession>
<dbReference type="InterPro" id="IPR012337">
    <property type="entry name" value="RNaseH-like_sf"/>
</dbReference>
<keyword evidence="2" id="KW-0540">Nuclease</keyword>
<keyword evidence="2" id="KW-0378">Hydrolase</keyword>
<dbReference type="SUPFAM" id="SSF53098">
    <property type="entry name" value="Ribonuclease H-like"/>
    <property type="match status" value="1"/>
</dbReference>
<protein>
    <submittedName>
        <fullName evidence="2">Exonuclease</fullName>
    </submittedName>
</protein>
<evidence type="ECO:0000313" key="2">
    <source>
        <dbReference type="EMBL" id="AXX96833.1"/>
    </source>
</evidence>
<reference evidence="2 3" key="1">
    <citation type="submission" date="2018-09" db="EMBL/GenBank/DDBJ databases">
        <title>Profundibacter amoris BAR1 gen. nov., sp. nov., a new member of the Roseobacter clade isolated at Lokis Castle Vent Field on the Arctic Mid-Oceanic Ridge.</title>
        <authorList>
            <person name="Le Moine Bauer S."/>
            <person name="Sjoeberg A.G."/>
            <person name="L'Haridon S."/>
            <person name="Stokke R."/>
            <person name="Roalkvam I."/>
            <person name="Steen I.H."/>
            <person name="Dahle H."/>
        </authorList>
    </citation>
    <scope>NUCLEOTIDE SEQUENCE [LARGE SCALE GENOMIC DNA]</scope>
    <source>
        <strain evidence="2 3">BAR1</strain>
    </source>
</reference>
<keyword evidence="3" id="KW-1185">Reference proteome</keyword>
<dbReference type="GO" id="GO:0006259">
    <property type="term" value="P:DNA metabolic process"/>
    <property type="evidence" value="ECO:0007669"/>
    <property type="project" value="UniProtKB-ARBA"/>
</dbReference>
<evidence type="ECO:0000259" key="1">
    <source>
        <dbReference type="SMART" id="SM00479"/>
    </source>
</evidence>
<dbReference type="KEGG" id="pamo:BAR1_02125"/>
<keyword evidence="2" id="KW-0269">Exonuclease</keyword>
<name>A0A347UDA5_9RHOB</name>
<gene>
    <name evidence="2" type="ORF">BAR1_02125</name>
</gene>
<dbReference type="GO" id="GO:0003676">
    <property type="term" value="F:nucleic acid binding"/>
    <property type="evidence" value="ECO:0007669"/>
    <property type="project" value="InterPro"/>
</dbReference>
<proteinExistence type="predicted"/>
<dbReference type="Gene3D" id="3.30.420.10">
    <property type="entry name" value="Ribonuclease H-like superfamily/Ribonuclease H"/>
    <property type="match status" value="1"/>
</dbReference>
<dbReference type="InterPro" id="IPR013520">
    <property type="entry name" value="Ribonucl_H"/>
</dbReference>
<dbReference type="EMBL" id="CP032125">
    <property type="protein sequence ID" value="AXX96833.1"/>
    <property type="molecule type" value="Genomic_DNA"/>
</dbReference>
<sequence>MEQAIIWDCEFLTSEGAPSRFWCGPRDPDQILVQLGAVRLDLNGNYDIGARFSQIVVPRDRLGEVCALDSYFTRLTGITQEKVAQEGLELAEALSAFDGFSGGAPFWAWGRDEYQALAISCYLAGIPAPIPATRFGNAPVLLLKAGIAHDEIVTLRSPNLAAHFGVEREGGAAHNAVDDAHSVALALQHLLRKGCLHADDFIPY</sequence>
<dbReference type="InterPro" id="IPR036397">
    <property type="entry name" value="RNaseH_sf"/>
</dbReference>
<feature type="domain" description="Exonuclease" evidence="1">
    <location>
        <begin position="3"/>
        <end position="196"/>
    </location>
</feature>
<dbReference type="OrthoDB" id="7362525at2"/>
<dbReference type="GO" id="GO:0004527">
    <property type="term" value="F:exonuclease activity"/>
    <property type="evidence" value="ECO:0007669"/>
    <property type="project" value="UniProtKB-KW"/>
</dbReference>
<dbReference type="RefSeq" id="WP_118941491.1">
    <property type="nucleotide sequence ID" value="NZ_CP032125.1"/>
</dbReference>
<dbReference type="SMART" id="SM00479">
    <property type="entry name" value="EXOIII"/>
    <property type="match status" value="1"/>
</dbReference>